<evidence type="ECO:0000313" key="8">
    <source>
        <dbReference type="EMBL" id="KAF5562476.1"/>
    </source>
</evidence>
<protein>
    <recommendedName>
        <fullName evidence="2">Delta(24)-sterol reductase</fullName>
        <ecNumber evidence="2">1.3.1.72</ecNumber>
    </recommendedName>
</protein>
<dbReference type="GO" id="GO:0050614">
    <property type="term" value="F:Delta24-sterol reductase activity"/>
    <property type="evidence" value="ECO:0007669"/>
    <property type="project" value="UniProtKB-EC"/>
</dbReference>
<dbReference type="GO" id="GO:0008202">
    <property type="term" value="P:steroid metabolic process"/>
    <property type="evidence" value="ECO:0007669"/>
    <property type="project" value="TreeGrafter"/>
</dbReference>
<evidence type="ECO:0000259" key="7">
    <source>
        <dbReference type="PROSITE" id="PS51387"/>
    </source>
</evidence>
<dbReference type="Gene3D" id="2.40.10.10">
    <property type="entry name" value="Trypsin-like serine proteases"/>
    <property type="match status" value="2"/>
</dbReference>
<dbReference type="GO" id="GO:0000246">
    <property type="term" value="F:Delta24(24-1) sterol reductase activity"/>
    <property type="evidence" value="ECO:0007669"/>
    <property type="project" value="TreeGrafter"/>
</dbReference>
<feature type="transmembrane region" description="Helical" evidence="6">
    <location>
        <begin position="769"/>
        <end position="792"/>
    </location>
</feature>
<sequence>MERHSRIVQDVADKIRDFYKLQQPYRVFHGSSSSTRPRHGSDTNIIDISMLSQVISVDTAQRTCLVEPNVPMDRLVEATMPYGLIPPVVMEFPGITAGGGFAGTSGESSSFRHGFFNETVDFVEMVLGNGDIIRASREEHEDLFHGAAGAAGTLGLTTLMQVRLVEAKKFVKTTYHRVDSVSTAISATKECCEKLDVDYLDGILYSKNHGVVITGELTNTKPDDSPARTFSNAGDSWFYLHVKEQTESPPPSATVTEYIPLGEYLFRYDRAAFWVGRQGYTYFKIVPFNRFFRWLLDDYSHTRTLYHALHASRISDQFVVQDLALPYDTAETFVDWVDSELGIWPLWLCPLRGCRTPTFHPVTKGSSDTGTENSMSEPMLNIGVWGWGPLDRENFEAKNKALEKKLMELGGRKWLYAHTYYTEEQFWELYDRPWYERLREWYFATTLPTVYDKVKKSDLDADGKDDRGWEFGKFLNKWPIGGIYGMILAFYSGDIELHRGARWSYGINKEVLIKEATEMLPNFNADMQINIDLGSGEVHEGVTINQALQAARQNPNLSLFSNHPHQQELILEQTHAFDKMVERSFVYLSDLNFADLPFKQFTIPSEFRAWEIAWLDRLHAIINNAHVPARLIESGCIVDNVTNCHKACGSAEHMFSSPETLWNCLTLATVAMMTNTKGGGRDTISNKTLEKVDQRFRTGPLNEFWERRALLKYVKCALQSCSDSKFGGCPPGLWAFQCQMITPTNIKDLGRIMSTEYCDKADPGIDYDIAGPGIIMAYLIQFAIVLFFALCYKISKTWIRNFTLISLIPFQRPTRAVETASEWQKVVSRSTFGVAIASTLVDLQEAQAVFLGTISIAAIITFSGSSGTGLGNISSLLSWLANNLTLRGMISAGMYPLLFIQLILQKTQNHWWYTLALVFMNWVLVVLIARPQSVDELSLLEHFTDSSSMENCGNHAGPRTFCQTFNKPTTRGDGSTTGEESDHLGRDAESFFKFHSRIQAPMHVIMAFLILDWILAMVRVHLFERGDCISPNARAVRDTLPFGRLKSLHNERYFMPLIESIWISMEVLTIVMGAIGVHEFVAFRRLLSGGESGNESKVALSKWGFGQLVAVCVWVPVVLKFACLMVDGALPGWRKRLGQFIEITQRKETEPDGNDIENPERTYARWPLRDVPGTPVIDILPIGAEADGINTVFDDDSRRLVDPAHYQPGGKYHSIVKLQIRFEGQDAGDTRHAQATGWLIMPHLIITAAHCVYDHTYDFGKAVQVRAFVGYNGKNSIDKPGVQIRRGLKVFVPKDWIISDTIRGSDVAFIKVDEFSDVVRIAQQPTNGIVEKMFRSVVGYPCDKSLDMSGQSGSPVLINSESKAIGVSSYGTGTRNTATVFRGRFGTYLSGMSAVMFALERGPAGSEDIRYMMTDGRAEGSLTEEPLSDGKSFWAIFRKVTTIGQRVDHSVLRAGSPFLGQVGSPIAAVAGTALGVLSKLGADPSIDIGSVHVNYRQCAARAIVAEAAMHTLIQMDAHQANGLKIFDRIEDQFPETKDVVPRVAKLITPGIIESALRISVKAQAGYEETSRLYAKPLQSKMDGIARAIGESELSVTDMSTHVEILCHRALIGDTALQALIAIPLDQMMQNGLFDHFVGTAGNIGRTVIAVAPVVVQNILNDLKQGR</sequence>
<dbReference type="PROSITE" id="PS00134">
    <property type="entry name" value="TRYPSIN_HIS"/>
    <property type="match status" value="1"/>
</dbReference>
<evidence type="ECO:0000256" key="6">
    <source>
        <dbReference type="SAM" id="Phobius"/>
    </source>
</evidence>
<dbReference type="OrthoDB" id="5326588at2759"/>
<dbReference type="PANTHER" id="PTHR10801:SF10">
    <property type="entry name" value="FAD BINDING DOMAIN PROTEIN (AFU_ORTHOLOGUE AFUA_6G14300)"/>
    <property type="match status" value="1"/>
</dbReference>
<feature type="transmembrane region" description="Helical" evidence="6">
    <location>
        <begin position="1061"/>
        <end position="1083"/>
    </location>
</feature>
<evidence type="ECO:0000256" key="1">
    <source>
        <dbReference type="ARBA" id="ARBA00004167"/>
    </source>
</evidence>
<keyword evidence="9" id="KW-1185">Reference proteome</keyword>
<dbReference type="InterPro" id="IPR040165">
    <property type="entry name" value="Diminuto-like"/>
</dbReference>
<dbReference type="SUPFAM" id="SSF50494">
    <property type="entry name" value="Trypsin-like serine proteases"/>
    <property type="match status" value="1"/>
</dbReference>
<reference evidence="8 9" key="1">
    <citation type="submission" date="2020-05" db="EMBL/GenBank/DDBJ databases">
        <title>Identification and distribution of gene clusters putatively required for synthesis of sphingolipid metabolism inhibitors in phylogenetically diverse species of the filamentous fungus Fusarium.</title>
        <authorList>
            <person name="Kim H.-S."/>
            <person name="Busman M."/>
            <person name="Brown D.W."/>
            <person name="Divon H."/>
            <person name="Uhlig S."/>
            <person name="Proctor R.H."/>
        </authorList>
    </citation>
    <scope>NUCLEOTIDE SEQUENCE [LARGE SCALE GENOMIC DNA]</scope>
    <source>
        <strain evidence="8 9">NRRL 13617</strain>
    </source>
</reference>
<dbReference type="GO" id="GO:0016020">
    <property type="term" value="C:membrane"/>
    <property type="evidence" value="ECO:0007669"/>
    <property type="project" value="UniProtKB-SubCell"/>
</dbReference>
<feature type="transmembrane region" description="Helical" evidence="6">
    <location>
        <begin position="884"/>
        <end position="904"/>
    </location>
</feature>
<feature type="transmembrane region" description="Helical" evidence="6">
    <location>
        <begin position="1000"/>
        <end position="1018"/>
    </location>
</feature>
<dbReference type="InterPro" id="IPR018114">
    <property type="entry name" value="TRYPSIN_HIS"/>
</dbReference>
<dbReference type="GO" id="GO:0006508">
    <property type="term" value="P:proteolysis"/>
    <property type="evidence" value="ECO:0007669"/>
    <property type="project" value="InterPro"/>
</dbReference>
<evidence type="ECO:0000256" key="5">
    <source>
        <dbReference type="ARBA" id="ARBA00023136"/>
    </source>
</evidence>
<dbReference type="InterPro" id="IPR006094">
    <property type="entry name" value="Oxid_FAD_bind_N"/>
</dbReference>
<name>A0A8H5NDB8_9HYPO</name>
<evidence type="ECO:0000256" key="4">
    <source>
        <dbReference type="ARBA" id="ARBA00022989"/>
    </source>
</evidence>
<comment type="caution">
    <text evidence="8">The sequence shown here is derived from an EMBL/GenBank/DDBJ whole genome shotgun (WGS) entry which is preliminary data.</text>
</comment>
<dbReference type="InterPro" id="IPR016169">
    <property type="entry name" value="FAD-bd_PCMH_sub2"/>
</dbReference>
<dbReference type="GO" id="GO:0004252">
    <property type="term" value="F:serine-type endopeptidase activity"/>
    <property type="evidence" value="ECO:0007669"/>
    <property type="project" value="InterPro"/>
</dbReference>
<dbReference type="InterPro" id="IPR043504">
    <property type="entry name" value="Peptidase_S1_PA_chymotrypsin"/>
</dbReference>
<dbReference type="InterPro" id="IPR001254">
    <property type="entry name" value="Trypsin_dom"/>
</dbReference>
<gene>
    <name evidence="8" type="ORF">FPHYL_5670</name>
</gene>
<feature type="transmembrane region" description="Helical" evidence="6">
    <location>
        <begin position="911"/>
        <end position="929"/>
    </location>
</feature>
<keyword evidence="5 6" id="KW-0472">Membrane</keyword>
<dbReference type="PROSITE" id="PS51387">
    <property type="entry name" value="FAD_PCMH"/>
    <property type="match status" value="1"/>
</dbReference>
<evidence type="ECO:0000313" key="9">
    <source>
        <dbReference type="Proteomes" id="UP000582016"/>
    </source>
</evidence>
<dbReference type="EC" id="1.3.1.72" evidence="2"/>
<proteinExistence type="predicted"/>
<dbReference type="InterPro" id="IPR016166">
    <property type="entry name" value="FAD-bd_PCMH"/>
</dbReference>
<evidence type="ECO:0000256" key="2">
    <source>
        <dbReference type="ARBA" id="ARBA00012405"/>
    </source>
</evidence>
<dbReference type="PANTHER" id="PTHR10801">
    <property type="entry name" value="24-DEHYDROCHOLESTEROL REDUCTASE"/>
    <property type="match status" value="1"/>
</dbReference>
<dbReference type="GO" id="GO:0005737">
    <property type="term" value="C:cytoplasm"/>
    <property type="evidence" value="ECO:0007669"/>
    <property type="project" value="TreeGrafter"/>
</dbReference>
<dbReference type="GO" id="GO:0071949">
    <property type="term" value="F:FAD binding"/>
    <property type="evidence" value="ECO:0007669"/>
    <property type="project" value="InterPro"/>
</dbReference>
<dbReference type="Pfam" id="PF00089">
    <property type="entry name" value="Trypsin"/>
    <property type="match status" value="1"/>
</dbReference>
<dbReference type="Proteomes" id="UP000582016">
    <property type="component" value="Unassembled WGS sequence"/>
</dbReference>
<evidence type="ECO:0000256" key="3">
    <source>
        <dbReference type="ARBA" id="ARBA00022692"/>
    </source>
</evidence>
<dbReference type="Gene3D" id="3.30.465.10">
    <property type="match status" value="1"/>
</dbReference>
<keyword evidence="4 6" id="KW-1133">Transmembrane helix</keyword>
<dbReference type="FunFam" id="3.30.465.10:FF:000031">
    <property type="entry name" value="FAD binding domain protein"/>
    <property type="match status" value="1"/>
</dbReference>
<dbReference type="EMBL" id="JAAOAQ010000187">
    <property type="protein sequence ID" value="KAF5562476.1"/>
    <property type="molecule type" value="Genomic_DNA"/>
</dbReference>
<dbReference type="Pfam" id="PF01565">
    <property type="entry name" value="FAD_binding_4"/>
    <property type="match status" value="1"/>
</dbReference>
<comment type="subcellular location">
    <subcellularLocation>
        <location evidence="1">Membrane</location>
        <topology evidence="1">Single-pass membrane protein</topology>
    </subcellularLocation>
</comment>
<accession>A0A8H5NDB8</accession>
<feature type="domain" description="FAD-binding PCMH-type" evidence="7">
    <location>
        <begin position="1"/>
        <end position="167"/>
    </location>
</feature>
<organism evidence="8 9">
    <name type="scientific">Fusarium phyllophilum</name>
    <dbReference type="NCBI Taxonomy" id="47803"/>
    <lineage>
        <taxon>Eukaryota</taxon>
        <taxon>Fungi</taxon>
        <taxon>Dikarya</taxon>
        <taxon>Ascomycota</taxon>
        <taxon>Pezizomycotina</taxon>
        <taxon>Sordariomycetes</taxon>
        <taxon>Hypocreomycetidae</taxon>
        <taxon>Hypocreales</taxon>
        <taxon>Nectriaceae</taxon>
        <taxon>Fusarium</taxon>
        <taxon>Fusarium fujikuroi species complex</taxon>
    </lineage>
</organism>
<keyword evidence="3 6" id="KW-0812">Transmembrane</keyword>
<dbReference type="InterPro" id="IPR009003">
    <property type="entry name" value="Peptidase_S1_PA"/>
</dbReference>
<dbReference type="SUPFAM" id="SSF56176">
    <property type="entry name" value="FAD-binding/transporter-associated domain-like"/>
    <property type="match status" value="1"/>
</dbReference>
<dbReference type="InterPro" id="IPR036318">
    <property type="entry name" value="FAD-bd_PCMH-like_sf"/>
</dbReference>
<feature type="transmembrane region" description="Helical" evidence="6">
    <location>
        <begin position="848"/>
        <end position="864"/>
    </location>
</feature>